<dbReference type="InterPro" id="IPR038721">
    <property type="entry name" value="IS701-like_DDE_dom"/>
</dbReference>
<dbReference type="InterPro" id="IPR039365">
    <property type="entry name" value="IS701-like"/>
</dbReference>
<dbReference type="OrthoDB" id="2519014at2"/>
<dbReference type="Pfam" id="PF13546">
    <property type="entry name" value="DDE_5"/>
    <property type="match status" value="1"/>
</dbReference>
<accession>A0A1M4PKI5</accession>
<sequence>MPTTIVNHNEEIINFLEDVNYGMNKPQFNNLATIIEGIINIGDKVSISKIAENIVKAKDKSCISRFLSSSPWDDELLNNNRLAYIKELLNNELCSDDIGFLVIDDTVNRKDTRTKSMEALDFHYSHSLGKACWSHCLITSHFVGGAYSVPLQFKPYYRDTKCDELGIPFQSKTDIAKEFIQNFSKPSKLKKTYILMDSWYTSNSLIDEALSENYHLIGGVRSNRNFHPDGNKIKISEFANNLDPNTLDSVTVRGKEYKVYRYQGKVAQIDNKVLLISFEARKDGFEKPVYILSTDNALDNKTIIDYYLVRWNIETSYQYFKENLGLDQYRIRSRISIERYFLICFLAYTFLEVFRVSNKGLSIKTIGETIIHHKNTTAKRFIRYIYYQARQNVPLKNIYNLLKLPA</sequence>
<evidence type="ECO:0000313" key="3">
    <source>
        <dbReference type="Proteomes" id="UP000245423"/>
    </source>
</evidence>
<protein>
    <submittedName>
        <fullName evidence="2">Transposase</fullName>
    </submittedName>
</protein>
<dbReference type="InterPro" id="IPR012337">
    <property type="entry name" value="RNaseH-like_sf"/>
</dbReference>
<proteinExistence type="predicted"/>
<organism evidence="2 3">
    <name type="scientific">[Clostridium] ultunense Esp</name>
    <dbReference type="NCBI Taxonomy" id="1288971"/>
    <lineage>
        <taxon>Bacteria</taxon>
        <taxon>Bacillati</taxon>
        <taxon>Bacillota</taxon>
        <taxon>Tissierellia</taxon>
        <taxon>Tissierellales</taxon>
        <taxon>Tepidimicrobiaceae</taxon>
        <taxon>Schnuerera</taxon>
    </lineage>
</organism>
<dbReference type="RefSeq" id="WP_025640426.1">
    <property type="nucleotide sequence ID" value="NZ_LT669839.1"/>
</dbReference>
<dbReference type="SUPFAM" id="SSF53098">
    <property type="entry name" value="Ribonuclease H-like"/>
    <property type="match status" value="1"/>
</dbReference>
<dbReference type="PANTHER" id="PTHR33627:SF1">
    <property type="entry name" value="TRANSPOSASE"/>
    <property type="match status" value="1"/>
</dbReference>
<name>A0A1M4PKI5_9FIRM</name>
<keyword evidence="3" id="KW-1185">Reference proteome</keyword>
<dbReference type="AlphaFoldDB" id="A0A1M4PKI5"/>
<dbReference type="EMBL" id="LT669839">
    <property type="protein sequence ID" value="SHD75959.1"/>
    <property type="molecule type" value="Genomic_DNA"/>
</dbReference>
<feature type="domain" description="Transposase IS701-like DDE" evidence="1">
    <location>
        <begin position="29"/>
        <end position="232"/>
    </location>
</feature>
<evidence type="ECO:0000259" key="1">
    <source>
        <dbReference type="Pfam" id="PF13546"/>
    </source>
</evidence>
<dbReference type="PANTHER" id="PTHR33627">
    <property type="entry name" value="TRANSPOSASE"/>
    <property type="match status" value="1"/>
</dbReference>
<dbReference type="NCBIfam" id="NF033540">
    <property type="entry name" value="transpos_IS701"/>
    <property type="match status" value="1"/>
</dbReference>
<dbReference type="Proteomes" id="UP000245423">
    <property type="component" value="Chromosome 1"/>
</dbReference>
<evidence type="ECO:0000313" key="2">
    <source>
        <dbReference type="EMBL" id="SHD75959.1"/>
    </source>
</evidence>
<gene>
    <name evidence="2" type="ORF">CUESP1_0574</name>
</gene>
<reference evidence="2 3" key="1">
    <citation type="submission" date="2016-11" db="EMBL/GenBank/DDBJ databases">
        <authorList>
            <person name="Manzoor S."/>
        </authorList>
    </citation>
    <scope>NUCLEOTIDE SEQUENCE [LARGE SCALE GENOMIC DNA]</scope>
    <source>
        <strain evidence="2">Clostridium ultunense strain Esp</strain>
    </source>
</reference>